<feature type="transmembrane region" description="Helical" evidence="10">
    <location>
        <begin position="12"/>
        <end position="37"/>
    </location>
</feature>
<dbReference type="Pfam" id="PF02518">
    <property type="entry name" value="HATPase_c"/>
    <property type="match status" value="1"/>
</dbReference>
<dbReference type="CDD" id="cd00082">
    <property type="entry name" value="HisKA"/>
    <property type="match status" value="1"/>
</dbReference>
<evidence type="ECO:0000256" key="9">
    <source>
        <dbReference type="SAM" id="Coils"/>
    </source>
</evidence>
<organism evidence="13 14">
    <name type="scientific">Clostridium polyendosporum</name>
    <dbReference type="NCBI Taxonomy" id="69208"/>
    <lineage>
        <taxon>Bacteria</taxon>
        <taxon>Bacillati</taxon>
        <taxon>Bacillota</taxon>
        <taxon>Clostridia</taxon>
        <taxon>Eubacteriales</taxon>
        <taxon>Clostridiaceae</taxon>
        <taxon>Clostridium</taxon>
    </lineage>
</organism>
<dbReference type="CDD" id="cd00130">
    <property type="entry name" value="PAS"/>
    <property type="match status" value="1"/>
</dbReference>
<feature type="transmembrane region" description="Helical" evidence="10">
    <location>
        <begin position="83"/>
        <end position="101"/>
    </location>
</feature>
<sequence>MNNINDSRQKNINDIISIAKLVSLLFCAVIIYSHFFVNNKIAIQMLSRYNLMEMGIFIFTLILIYCVWLIFSSEKIKTKYIKIIQHIENLTFIIFFTSLIILSNNSILQYKFLFLFIIITATLQSGIKYGMSMAVVSSIIILVLDLIYTPKLPINLFLENDLILIGVFILTAWPLGYYVKIENENLKQKNLQLEILSNELKEKDNQRKYIEEMLVRNKSCYNMLIENSRDAILVHRNGNLIFANEGAAKLLGYSDVEDLNGKSIFNFIPKEEMHNIREKLSQLYNNKTTTILFEQKVTQNNGQSIIVENISTCFIYEGKATILTIYRDITSQKKVEMLQNDVEKNIKLLNESRKFNNLITEFFANISHELKTPLNVIFSAVQVLDLYTDFDEEYIKKRSKYLNIMRHNCHRLKRLINNFLDITKVESGFLKPILQNLNIISIVEDITMSVVSYAENKGLSITFDTDVEECHMLFDPDIVERVILNLLSNAIKFTESGGNIYVNITHNKDSVIISVKDTGVGIPDDKLNVIFERFGQVDKTLRRNREGTGIGLSLVKSLVEMHEGKIDVKSKIGEGSEFIIELPIKKSKEPLRDNSVYVTNTETIDMEFSDIYK</sequence>
<feature type="transmembrane region" description="Helical" evidence="10">
    <location>
        <begin position="130"/>
        <end position="150"/>
    </location>
</feature>
<keyword evidence="10" id="KW-0472">Membrane</keyword>
<keyword evidence="9" id="KW-0175">Coiled coil</keyword>
<comment type="caution">
    <text evidence="13">The sequence shown here is derived from an EMBL/GenBank/DDBJ whole genome shotgun (WGS) entry which is preliminary data.</text>
</comment>
<protein>
    <recommendedName>
        <fullName evidence="2">histidine kinase</fullName>
        <ecNumber evidence="2">2.7.13.3</ecNumber>
    </recommendedName>
</protein>
<dbReference type="SMART" id="SM00387">
    <property type="entry name" value="HATPase_c"/>
    <property type="match status" value="1"/>
</dbReference>
<feature type="transmembrane region" description="Helical" evidence="10">
    <location>
        <begin position="49"/>
        <end position="71"/>
    </location>
</feature>
<evidence type="ECO:0000256" key="10">
    <source>
        <dbReference type="SAM" id="Phobius"/>
    </source>
</evidence>
<evidence type="ECO:0000259" key="11">
    <source>
        <dbReference type="PROSITE" id="PS50109"/>
    </source>
</evidence>
<dbReference type="Pfam" id="PF00512">
    <property type="entry name" value="HisKA"/>
    <property type="match status" value="1"/>
</dbReference>
<evidence type="ECO:0000313" key="14">
    <source>
        <dbReference type="Proteomes" id="UP000679179"/>
    </source>
</evidence>
<dbReference type="InterPro" id="IPR050736">
    <property type="entry name" value="Sensor_HK_Regulatory"/>
</dbReference>
<dbReference type="Gene3D" id="1.10.287.130">
    <property type="match status" value="1"/>
</dbReference>
<name>A0A919RVU0_9CLOT</name>
<dbReference type="AlphaFoldDB" id="A0A919RVU0"/>
<accession>A0A919RVU0</accession>
<evidence type="ECO:0000256" key="6">
    <source>
        <dbReference type="ARBA" id="ARBA00022777"/>
    </source>
</evidence>
<dbReference type="FunFam" id="3.30.565.10:FF:000037">
    <property type="entry name" value="Hybrid sensor histidine kinase/response regulator"/>
    <property type="match status" value="1"/>
</dbReference>
<keyword evidence="5" id="KW-0547">Nucleotide-binding</keyword>
<dbReference type="SMART" id="SM00388">
    <property type="entry name" value="HisKA"/>
    <property type="match status" value="1"/>
</dbReference>
<evidence type="ECO:0000256" key="1">
    <source>
        <dbReference type="ARBA" id="ARBA00000085"/>
    </source>
</evidence>
<keyword evidence="7" id="KW-0067">ATP-binding</keyword>
<feature type="domain" description="Histidine kinase" evidence="11">
    <location>
        <begin position="365"/>
        <end position="586"/>
    </location>
</feature>
<dbReference type="EC" id="2.7.13.3" evidence="2"/>
<dbReference type="InterPro" id="IPR036890">
    <property type="entry name" value="HATPase_C_sf"/>
</dbReference>
<dbReference type="SUPFAM" id="SSF55785">
    <property type="entry name" value="PYP-like sensor domain (PAS domain)"/>
    <property type="match status" value="1"/>
</dbReference>
<gene>
    <name evidence="13" type="ORF">CPJCM30710_00020</name>
</gene>
<dbReference type="PANTHER" id="PTHR43711">
    <property type="entry name" value="TWO-COMPONENT HISTIDINE KINASE"/>
    <property type="match status" value="1"/>
</dbReference>
<evidence type="ECO:0000259" key="12">
    <source>
        <dbReference type="PROSITE" id="PS50112"/>
    </source>
</evidence>
<dbReference type="InterPro" id="IPR000014">
    <property type="entry name" value="PAS"/>
</dbReference>
<dbReference type="Gene3D" id="3.30.450.20">
    <property type="entry name" value="PAS domain"/>
    <property type="match status" value="1"/>
</dbReference>
<keyword evidence="8" id="KW-0902">Two-component regulatory system</keyword>
<dbReference type="InterPro" id="IPR003594">
    <property type="entry name" value="HATPase_dom"/>
</dbReference>
<dbReference type="SUPFAM" id="SSF55874">
    <property type="entry name" value="ATPase domain of HSP90 chaperone/DNA topoisomerase II/histidine kinase"/>
    <property type="match status" value="1"/>
</dbReference>
<dbReference type="PROSITE" id="PS50112">
    <property type="entry name" value="PAS"/>
    <property type="match status" value="1"/>
</dbReference>
<dbReference type="InterPro" id="IPR036097">
    <property type="entry name" value="HisK_dim/P_sf"/>
</dbReference>
<dbReference type="NCBIfam" id="TIGR00229">
    <property type="entry name" value="sensory_box"/>
    <property type="match status" value="1"/>
</dbReference>
<keyword evidence="4" id="KW-0808">Transferase</keyword>
<dbReference type="Proteomes" id="UP000679179">
    <property type="component" value="Unassembled WGS sequence"/>
</dbReference>
<dbReference type="PROSITE" id="PS50109">
    <property type="entry name" value="HIS_KIN"/>
    <property type="match status" value="1"/>
</dbReference>
<dbReference type="PANTHER" id="PTHR43711:SF26">
    <property type="entry name" value="SENSOR HISTIDINE KINASE RCSC"/>
    <property type="match status" value="1"/>
</dbReference>
<dbReference type="GO" id="GO:0005524">
    <property type="term" value="F:ATP binding"/>
    <property type="evidence" value="ECO:0007669"/>
    <property type="project" value="UniProtKB-KW"/>
</dbReference>
<reference evidence="13" key="1">
    <citation type="submission" date="2021-03" db="EMBL/GenBank/DDBJ databases">
        <title>Taxonomic study of Clostridium polyendosporum from meadow-gley soil under rice.</title>
        <authorList>
            <person name="Kobayashi H."/>
            <person name="Tanizawa Y."/>
            <person name="Yagura M."/>
        </authorList>
    </citation>
    <scope>NUCLEOTIDE SEQUENCE</scope>
    <source>
        <strain evidence="13">JCM 30710</strain>
    </source>
</reference>
<comment type="catalytic activity">
    <reaction evidence="1">
        <text>ATP + protein L-histidine = ADP + protein N-phospho-L-histidine.</text>
        <dbReference type="EC" id="2.7.13.3"/>
    </reaction>
</comment>
<dbReference type="EMBL" id="BOPZ01000001">
    <property type="protein sequence ID" value="GIM27336.1"/>
    <property type="molecule type" value="Genomic_DNA"/>
</dbReference>
<feature type="transmembrane region" description="Helical" evidence="10">
    <location>
        <begin position="162"/>
        <end position="179"/>
    </location>
</feature>
<dbReference type="InterPro" id="IPR035965">
    <property type="entry name" value="PAS-like_dom_sf"/>
</dbReference>
<dbReference type="Pfam" id="PF13426">
    <property type="entry name" value="PAS_9"/>
    <property type="match status" value="1"/>
</dbReference>
<dbReference type="PRINTS" id="PR00344">
    <property type="entry name" value="BCTRLSENSOR"/>
</dbReference>
<dbReference type="SMART" id="SM00091">
    <property type="entry name" value="PAS"/>
    <property type="match status" value="1"/>
</dbReference>
<keyword evidence="6 13" id="KW-0418">Kinase</keyword>
<evidence type="ECO:0000256" key="8">
    <source>
        <dbReference type="ARBA" id="ARBA00023012"/>
    </source>
</evidence>
<evidence type="ECO:0000256" key="4">
    <source>
        <dbReference type="ARBA" id="ARBA00022679"/>
    </source>
</evidence>
<evidence type="ECO:0000313" key="13">
    <source>
        <dbReference type="EMBL" id="GIM27336.1"/>
    </source>
</evidence>
<feature type="coiled-coil region" evidence="9">
    <location>
        <begin position="179"/>
        <end position="213"/>
    </location>
</feature>
<dbReference type="GO" id="GO:0000155">
    <property type="term" value="F:phosphorelay sensor kinase activity"/>
    <property type="evidence" value="ECO:0007669"/>
    <property type="project" value="InterPro"/>
</dbReference>
<dbReference type="InterPro" id="IPR003661">
    <property type="entry name" value="HisK_dim/P_dom"/>
</dbReference>
<dbReference type="RefSeq" id="WP_212902107.1">
    <property type="nucleotide sequence ID" value="NZ_BOPZ01000001.1"/>
</dbReference>
<keyword evidence="10" id="KW-1133">Transmembrane helix</keyword>
<dbReference type="InterPro" id="IPR004358">
    <property type="entry name" value="Sig_transdc_His_kin-like_C"/>
</dbReference>
<proteinExistence type="predicted"/>
<keyword evidence="14" id="KW-1185">Reference proteome</keyword>
<evidence type="ECO:0000256" key="7">
    <source>
        <dbReference type="ARBA" id="ARBA00022840"/>
    </source>
</evidence>
<keyword evidence="10" id="KW-0812">Transmembrane</keyword>
<dbReference type="SUPFAM" id="SSF47384">
    <property type="entry name" value="Homodimeric domain of signal transducing histidine kinase"/>
    <property type="match status" value="1"/>
</dbReference>
<keyword evidence="3" id="KW-0597">Phosphoprotein</keyword>
<dbReference type="Gene3D" id="3.30.565.10">
    <property type="entry name" value="Histidine kinase-like ATPase, C-terminal domain"/>
    <property type="match status" value="1"/>
</dbReference>
<dbReference type="InterPro" id="IPR005467">
    <property type="entry name" value="His_kinase_dom"/>
</dbReference>
<evidence type="ECO:0000256" key="5">
    <source>
        <dbReference type="ARBA" id="ARBA00022741"/>
    </source>
</evidence>
<dbReference type="CDD" id="cd16922">
    <property type="entry name" value="HATPase_EvgS-ArcB-TorS-like"/>
    <property type="match status" value="1"/>
</dbReference>
<evidence type="ECO:0000256" key="3">
    <source>
        <dbReference type="ARBA" id="ARBA00022553"/>
    </source>
</evidence>
<evidence type="ECO:0000256" key="2">
    <source>
        <dbReference type="ARBA" id="ARBA00012438"/>
    </source>
</evidence>
<feature type="domain" description="PAS" evidence="12">
    <location>
        <begin position="232"/>
        <end position="287"/>
    </location>
</feature>